<dbReference type="AlphaFoldDB" id="A0A9D4FH26"/>
<name>A0A9D4FH26_DREPO</name>
<reference evidence="1" key="2">
    <citation type="submission" date="2020-11" db="EMBL/GenBank/DDBJ databases">
        <authorList>
            <person name="McCartney M.A."/>
            <person name="Auch B."/>
            <person name="Kono T."/>
            <person name="Mallez S."/>
            <person name="Becker A."/>
            <person name="Gohl D.M."/>
            <person name="Silverstein K.A.T."/>
            <person name="Koren S."/>
            <person name="Bechman K.B."/>
            <person name="Herman A."/>
            <person name="Abrahante J.E."/>
            <person name="Garbe J."/>
        </authorList>
    </citation>
    <scope>NUCLEOTIDE SEQUENCE</scope>
    <source>
        <strain evidence="1">Duluth1</strain>
        <tissue evidence="1">Whole animal</tissue>
    </source>
</reference>
<gene>
    <name evidence="1" type="ORF">DPMN_152210</name>
</gene>
<evidence type="ECO:0000313" key="2">
    <source>
        <dbReference type="Proteomes" id="UP000828390"/>
    </source>
</evidence>
<evidence type="ECO:0000313" key="1">
    <source>
        <dbReference type="EMBL" id="KAH3798610.1"/>
    </source>
</evidence>
<keyword evidence="2" id="KW-1185">Reference proteome</keyword>
<dbReference type="EMBL" id="JAIWYP010000007">
    <property type="protein sequence ID" value="KAH3798610.1"/>
    <property type="molecule type" value="Genomic_DNA"/>
</dbReference>
<comment type="caution">
    <text evidence="1">The sequence shown here is derived from an EMBL/GenBank/DDBJ whole genome shotgun (WGS) entry which is preliminary data.</text>
</comment>
<proteinExistence type="predicted"/>
<sequence>MTILSRLWTSITISYPTKQILCKSLVISKLPLGCETWTLHSGTDRMLQELNTSCYDDCSASNT</sequence>
<reference evidence="1" key="1">
    <citation type="journal article" date="2019" name="bioRxiv">
        <title>The Genome of the Zebra Mussel, Dreissena polymorpha: A Resource for Invasive Species Research.</title>
        <authorList>
            <person name="McCartney M.A."/>
            <person name="Auch B."/>
            <person name="Kono T."/>
            <person name="Mallez S."/>
            <person name="Zhang Y."/>
            <person name="Obille A."/>
            <person name="Becker A."/>
            <person name="Abrahante J.E."/>
            <person name="Garbe J."/>
            <person name="Badalamenti J.P."/>
            <person name="Herman A."/>
            <person name="Mangelson H."/>
            <person name="Liachko I."/>
            <person name="Sullivan S."/>
            <person name="Sone E.D."/>
            <person name="Koren S."/>
            <person name="Silverstein K.A.T."/>
            <person name="Beckman K.B."/>
            <person name="Gohl D.M."/>
        </authorList>
    </citation>
    <scope>NUCLEOTIDE SEQUENCE</scope>
    <source>
        <strain evidence="1">Duluth1</strain>
        <tissue evidence="1">Whole animal</tissue>
    </source>
</reference>
<organism evidence="1 2">
    <name type="scientific">Dreissena polymorpha</name>
    <name type="common">Zebra mussel</name>
    <name type="synonym">Mytilus polymorpha</name>
    <dbReference type="NCBI Taxonomy" id="45954"/>
    <lineage>
        <taxon>Eukaryota</taxon>
        <taxon>Metazoa</taxon>
        <taxon>Spiralia</taxon>
        <taxon>Lophotrochozoa</taxon>
        <taxon>Mollusca</taxon>
        <taxon>Bivalvia</taxon>
        <taxon>Autobranchia</taxon>
        <taxon>Heteroconchia</taxon>
        <taxon>Euheterodonta</taxon>
        <taxon>Imparidentia</taxon>
        <taxon>Neoheterodontei</taxon>
        <taxon>Myida</taxon>
        <taxon>Dreissenoidea</taxon>
        <taxon>Dreissenidae</taxon>
        <taxon>Dreissena</taxon>
    </lineage>
</organism>
<dbReference type="Proteomes" id="UP000828390">
    <property type="component" value="Unassembled WGS sequence"/>
</dbReference>
<accession>A0A9D4FH26</accession>
<protein>
    <submittedName>
        <fullName evidence="1">Uncharacterized protein</fullName>
    </submittedName>
</protein>